<dbReference type="GO" id="GO:0004803">
    <property type="term" value="F:transposase activity"/>
    <property type="evidence" value="ECO:0007669"/>
    <property type="project" value="InterPro"/>
</dbReference>
<gene>
    <name evidence="7" type="ORF">HF999_20680</name>
</gene>
<dbReference type="Pfam" id="PF10551">
    <property type="entry name" value="MULE"/>
    <property type="match status" value="1"/>
</dbReference>
<proteinExistence type="inferred from homology"/>
<dbReference type="EMBL" id="JAAXOQ010000042">
    <property type="protein sequence ID" value="NKY20775.1"/>
    <property type="molecule type" value="Genomic_DNA"/>
</dbReference>
<evidence type="ECO:0000259" key="6">
    <source>
        <dbReference type="Pfam" id="PF10551"/>
    </source>
</evidence>
<keyword evidence="5" id="KW-0233">DNA recombination</keyword>
<protein>
    <submittedName>
        <fullName evidence="7">IS1249 family transposase</fullName>
    </submittedName>
</protein>
<dbReference type="InterPro" id="IPR048004">
    <property type="entry name" value="IS1249_transpos"/>
</dbReference>
<evidence type="ECO:0000313" key="8">
    <source>
        <dbReference type="Proteomes" id="UP000582646"/>
    </source>
</evidence>
<evidence type="ECO:0000256" key="2">
    <source>
        <dbReference type="ARBA" id="ARBA00010961"/>
    </source>
</evidence>
<dbReference type="Proteomes" id="UP000582646">
    <property type="component" value="Unassembled WGS sequence"/>
</dbReference>
<reference evidence="7 8" key="1">
    <citation type="submission" date="2020-04" db="EMBL/GenBank/DDBJ databases">
        <title>MicrobeNet Type strains.</title>
        <authorList>
            <person name="Nicholson A.C."/>
        </authorList>
    </citation>
    <scope>NUCLEOTIDE SEQUENCE [LARGE SCALE GENOMIC DNA]</scope>
    <source>
        <strain evidence="7 8">DSM 44113</strain>
    </source>
</reference>
<sequence>MSVARNSPTCGVCGSKLVRNGVTSAGRTRWRCKSCGASSTLSRPDITRKAQLGMFHTWVLGGVPQAQAASSARTFRRDTAWCWRIEVPPPSPPTTAPDVVVLDGTYFQSWCLLIATDGADVIDWQWCDREKKIAWQQILQRQPAPAMVVIDGGSGLHAALNDTWPTTKIQRCYFHIYQNVRRHLTLKPRLPAGQEILFLTKALMKVADPDQAIAWLLEYNEWEMRWDSFLKQKTYARPDITRPTNIPKDRTWWYTHQALRKTRSLFRHLLRTSSMFTWLDPELDPVSRTVWVGGVQATCVVACRDS</sequence>
<dbReference type="InterPro" id="IPR001207">
    <property type="entry name" value="Transposase_mutator"/>
</dbReference>
<keyword evidence="8" id="KW-1185">Reference proteome</keyword>
<evidence type="ECO:0000256" key="5">
    <source>
        <dbReference type="ARBA" id="ARBA00023172"/>
    </source>
</evidence>
<name>A0A846X865_9ACTN</name>
<dbReference type="GO" id="GO:0006313">
    <property type="term" value="P:DNA transposition"/>
    <property type="evidence" value="ECO:0007669"/>
    <property type="project" value="InterPro"/>
</dbReference>
<evidence type="ECO:0000256" key="1">
    <source>
        <dbReference type="ARBA" id="ARBA00002190"/>
    </source>
</evidence>
<dbReference type="GO" id="GO:0003677">
    <property type="term" value="F:DNA binding"/>
    <property type="evidence" value="ECO:0007669"/>
    <property type="project" value="UniProtKB-KW"/>
</dbReference>
<organism evidence="7 8">
    <name type="scientific">Tsukamurella spumae</name>
    <dbReference type="NCBI Taxonomy" id="44753"/>
    <lineage>
        <taxon>Bacteria</taxon>
        <taxon>Bacillati</taxon>
        <taxon>Actinomycetota</taxon>
        <taxon>Actinomycetes</taxon>
        <taxon>Mycobacteriales</taxon>
        <taxon>Tsukamurellaceae</taxon>
        <taxon>Tsukamurella</taxon>
    </lineage>
</organism>
<accession>A0A846X865</accession>
<comment type="similarity">
    <text evidence="2">Belongs to the transposase mutator family.</text>
</comment>
<dbReference type="PROSITE" id="PS01007">
    <property type="entry name" value="TRANSPOSASE_MUTATOR"/>
    <property type="match status" value="1"/>
</dbReference>
<evidence type="ECO:0000256" key="3">
    <source>
        <dbReference type="ARBA" id="ARBA00022578"/>
    </source>
</evidence>
<dbReference type="AlphaFoldDB" id="A0A846X865"/>
<keyword evidence="3" id="KW-0815">Transposition</keyword>
<dbReference type="InterPro" id="IPR018289">
    <property type="entry name" value="MULE_transposase_dom"/>
</dbReference>
<feature type="domain" description="MULE transposase" evidence="6">
    <location>
        <begin position="123"/>
        <end position="179"/>
    </location>
</feature>
<comment type="function">
    <text evidence="1">Required for the transposition of the insertion element.</text>
</comment>
<dbReference type="NCBIfam" id="NF033544">
    <property type="entry name" value="transpos_IS1249"/>
    <property type="match status" value="1"/>
</dbReference>
<comment type="caution">
    <text evidence="7">The sequence shown here is derived from an EMBL/GenBank/DDBJ whole genome shotgun (WGS) entry which is preliminary data.</text>
</comment>
<evidence type="ECO:0000256" key="4">
    <source>
        <dbReference type="ARBA" id="ARBA00023125"/>
    </source>
</evidence>
<evidence type="ECO:0000313" key="7">
    <source>
        <dbReference type="EMBL" id="NKY20775.1"/>
    </source>
</evidence>
<keyword evidence="4" id="KW-0238">DNA-binding</keyword>